<feature type="domain" description="Phospholipid/glycerol acyltransferase" evidence="4">
    <location>
        <begin position="49"/>
        <end position="166"/>
    </location>
</feature>
<gene>
    <name evidence="5" type="ordered locus">MLP_01190</name>
</gene>
<dbReference type="RefSeq" id="WP_013861022.1">
    <property type="nucleotide sequence ID" value="NC_015635.1"/>
</dbReference>
<dbReference type="InterPro" id="IPR002123">
    <property type="entry name" value="Plipid/glycerol_acylTrfase"/>
</dbReference>
<feature type="region of interest" description="Disordered" evidence="3">
    <location>
        <begin position="225"/>
        <end position="244"/>
    </location>
</feature>
<proteinExistence type="predicted"/>
<dbReference type="eggNOG" id="COG0204">
    <property type="taxonomic scope" value="Bacteria"/>
</dbReference>
<reference evidence="5 6" key="1">
    <citation type="submission" date="2011-05" db="EMBL/GenBank/DDBJ databases">
        <title>Whole genome sequence of Microlunatus phosphovorus NM-1.</title>
        <authorList>
            <person name="Hosoyama A."/>
            <person name="Sasaki K."/>
            <person name="Harada T."/>
            <person name="Igarashi R."/>
            <person name="Kawakoshi A."/>
            <person name="Sasagawa M."/>
            <person name="Fukada J."/>
            <person name="Nakamura S."/>
            <person name="Katano Y."/>
            <person name="Hanada S."/>
            <person name="Kamagata Y."/>
            <person name="Nakamura N."/>
            <person name="Yamazaki S."/>
            <person name="Fujita N."/>
        </authorList>
    </citation>
    <scope>NUCLEOTIDE SEQUENCE [LARGE SCALE GENOMIC DNA]</scope>
    <source>
        <strain evidence="6">ATCC 700054 / DSM 10555 / JCM 9379 / NBRC 101784 / NCIMB 13414 / VKM Ac-1990 / NM-1</strain>
    </source>
</reference>
<evidence type="ECO:0000256" key="1">
    <source>
        <dbReference type="ARBA" id="ARBA00022679"/>
    </source>
</evidence>
<dbReference type="Pfam" id="PF01553">
    <property type="entry name" value="Acyltransferase"/>
    <property type="match status" value="1"/>
</dbReference>
<evidence type="ECO:0000313" key="5">
    <source>
        <dbReference type="EMBL" id="BAK33133.1"/>
    </source>
</evidence>
<dbReference type="PANTHER" id="PTHR10434:SF66">
    <property type="entry name" value="PHOSPHOLIPID_GLYCEROL ACYLTRANSFERASE DOMAIN-CONTAINING PROTEIN"/>
    <property type="match status" value="1"/>
</dbReference>
<dbReference type="KEGG" id="mph:MLP_01190"/>
<dbReference type="CDD" id="cd07989">
    <property type="entry name" value="LPLAT_AGPAT-like"/>
    <property type="match status" value="1"/>
</dbReference>
<evidence type="ECO:0000256" key="3">
    <source>
        <dbReference type="SAM" id="MobiDB-lite"/>
    </source>
</evidence>
<dbReference type="EMBL" id="AP012204">
    <property type="protein sequence ID" value="BAK33133.1"/>
    <property type="molecule type" value="Genomic_DNA"/>
</dbReference>
<name>F5XHI8_MICPN</name>
<evidence type="ECO:0000256" key="2">
    <source>
        <dbReference type="ARBA" id="ARBA00023315"/>
    </source>
</evidence>
<dbReference type="OrthoDB" id="9808424at2"/>
<keyword evidence="2 5" id="KW-0012">Acyltransferase</keyword>
<dbReference type="HOGENOM" id="CLU_027938_2_2_11"/>
<dbReference type="GO" id="GO:0003841">
    <property type="term" value="F:1-acylglycerol-3-phosphate O-acyltransferase activity"/>
    <property type="evidence" value="ECO:0007669"/>
    <property type="project" value="TreeGrafter"/>
</dbReference>
<dbReference type="AlphaFoldDB" id="F5XHI8"/>
<protein>
    <submittedName>
        <fullName evidence="5">Putative acyltransferase</fullName>
    </submittedName>
</protein>
<evidence type="ECO:0000259" key="4">
    <source>
        <dbReference type="SMART" id="SM00563"/>
    </source>
</evidence>
<dbReference type="SUPFAM" id="SSF69593">
    <property type="entry name" value="Glycerol-3-phosphate (1)-acyltransferase"/>
    <property type="match status" value="1"/>
</dbReference>
<keyword evidence="1 5" id="KW-0808">Transferase</keyword>
<evidence type="ECO:0000313" key="6">
    <source>
        <dbReference type="Proteomes" id="UP000007947"/>
    </source>
</evidence>
<organism evidence="5 6">
    <name type="scientific">Microlunatus phosphovorus (strain ATCC 700054 / DSM 10555 / JCM 9379 / NBRC 101784 / NCIMB 13414 / VKM Ac-1990 / NM-1)</name>
    <dbReference type="NCBI Taxonomy" id="1032480"/>
    <lineage>
        <taxon>Bacteria</taxon>
        <taxon>Bacillati</taxon>
        <taxon>Actinomycetota</taxon>
        <taxon>Actinomycetes</taxon>
        <taxon>Propionibacteriales</taxon>
        <taxon>Propionibacteriaceae</taxon>
        <taxon>Microlunatus</taxon>
    </lineage>
</organism>
<dbReference type="GO" id="GO:0006654">
    <property type="term" value="P:phosphatidic acid biosynthetic process"/>
    <property type="evidence" value="ECO:0007669"/>
    <property type="project" value="TreeGrafter"/>
</dbReference>
<keyword evidence="6" id="KW-1185">Reference proteome</keyword>
<accession>F5XHI8</accession>
<sequence length="244" mass="26391">MSSRRRYTSPIHAGARFVAQRGLLKPLVWRLATVTVLGRENLAGLTGPFVMVSNHSSHLDAPLLMGSLPPKLSRYVAAGAAADYFFDVWWRKGLTALFFNAFPVDRTGLRGKRGMATSLLDDGVPLLLFPEGTRSRTGEMGNFKPGAAALCISRDVPCLPVGIVGASDAMPRGASWPHKGRPPVYVVFGQPMRPEDGEKAADFSDRIAKEVRSLVDYGMDYREQVQAGGRPRPMLPPDAGSGIA</sequence>
<dbReference type="PANTHER" id="PTHR10434">
    <property type="entry name" value="1-ACYL-SN-GLYCEROL-3-PHOSPHATE ACYLTRANSFERASE"/>
    <property type="match status" value="1"/>
</dbReference>
<dbReference type="Proteomes" id="UP000007947">
    <property type="component" value="Chromosome"/>
</dbReference>
<dbReference type="STRING" id="1032480.MLP_01190"/>
<dbReference type="SMART" id="SM00563">
    <property type="entry name" value="PlsC"/>
    <property type="match status" value="1"/>
</dbReference>